<reference evidence="3" key="1">
    <citation type="journal article" date="2015" name="Nat. Plants">
        <title>Genome expansion of Arabis alpina linked with retrotransposition and reduced symmetric DNA methylation.</title>
        <authorList>
            <person name="Willing E.M."/>
            <person name="Rawat V."/>
            <person name="Mandakova T."/>
            <person name="Maumus F."/>
            <person name="James G.V."/>
            <person name="Nordstroem K.J."/>
            <person name="Becker C."/>
            <person name="Warthmann N."/>
            <person name="Chica C."/>
            <person name="Szarzynska B."/>
            <person name="Zytnicki M."/>
            <person name="Albani M.C."/>
            <person name="Kiefer C."/>
            <person name="Bergonzi S."/>
            <person name="Castaings L."/>
            <person name="Mateos J.L."/>
            <person name="Berns M.C."/>
            <person name="Bujdoso N."/>
            <person name="Piofczyk T."/>
            <person name="de Lorenzo L."/>
            <person name="Barrero-Sicilia C."/>
            <person name="Mateos I."/>
            <person name="Piednoel M."/>
            <person name="Hagmann J."/>
            <person name="Chen-Min-Tao R."/>
            <person name="Iglesias-Fernandez R."/>
            <person name="Schuster S.C."/>
            <person name="Alonso-Blanco C."/>
            <person name="Roudier F."/>
            <person name="Carbonero P."/>
            <person name="Paz-Ares J."/>
            <person name="Davis S.J."/>
            <person name="Pecinka A."/>
            <person name="Quesneville H."/>
            <person name="Colot V."/>
            <person name="Lysak M.A."/>
            <person name="Weigel D."/>
            <person name="Coupland G."/>
            <person name="Schneeberger K."/>
        </authorList>
    </citation>
    <scope>NUCLEOTIDE SEQUENCE [LARGE SCALE GENOMIC DNA]</scope>
    <source>
        <strain evidence="3">cv. Pajares</strain>
    </source>
</reference>
<organism evidence="2 3">
    <name type="scientific">Arabis alpina</name>
    <name type="common">Alpine rock-cress</name>
    <dbReference type="NCBI Taxonomy" id="50452"/>
    <lineage>
        <taxon>Eukaryota</taxon>
        <taxon>Viridiplantae</taxon>
        <taxon>Streptophyta</taxon>
        <taxon>Embryophyta</taxon>
        <taxon>Tracheophyta</taxon>
        <taxon>Spermatophyta</taxon>
        <taxon>Magnoliopsida</taxon>
        <taxon>eudicotyledons</taxon>
        <taxon>Gunneridae</taxon>
        <taxon>Pentapetalae</taxon>
        <taxon>rosids</taxon>
        <taxon>malvids</taxon>
        <taxon>Brassicales</taxon>
        <taxon>Brassicaceae</taxon>
        <taxon>Arabideae</taxon>
        <taxon>Arabis</taxon>
    </lineage>
</organism>
<feature type="region of interest" description="Disordered" evidence="1">
    <location>
        <begin position="69"/>
        <end position="93"/>
    </location>
</feature>
<evidence type="ECO:0000256" key="1">
    <source>
        <dbReference type="SAM" id="MobiDB-lite"/>
    </source>
</evidence>
<name>A0A087G3I0_ARAAL</name>
<gene>
    <name evidence="2" type="ORF">AALP_AAs57417U000100</name>
</gene>
<evidence type="ECO:0000313" key="2">
    <source>
        <dbReference type="EMBL" id="KFK24432.1"/>
    </source>
</evidence>
<dbReference type="EMBL" id="KL968728">
    <property type="protein sequence ID" value="KFK24432.1"/>
    <property type="molecule type" value="Genomic_DNA"/>
</dbReference>
<sequence length="106" mass="12283">FPQVTEYATLIAVVYSMVKQNYAMQCKQCFSTDRHRRQSSPSLLSTNCKQCFSTDGLFPYGSQFLPDSSKRNVGQDFEPASWNHQQSHHPDHPAFLWKSLSCYREK</sequence>
<dbReference type="AlphaFoldDB" id="A0A087G3I0"/>
<feature type="non-terminal residue" evidence="2">
    <location>
        <position position="1"/>
    </location>
</feature>
<proteinExistence type="predicted"/>
<accession>A0A087G3I0</accession>
<dbReference type="Proteomes" id="UP000029120">
    <property type="component" value="Unassembled WGS sequence"/>
</dbReference>
<evidence type="ECO:0000313" key="3">
    <source>
        <dbReference type="Proteomes" id="UP000029120"/>
    </source>
</evidence>
<keyword evidence="3" id="KW-1185">Reference proteome</keyword>
<protein>
    <submittedName>
        <fullName evidence="2">Uncharacterized protein</fullName>
    </submittedName>
</protein>
<dbReference type="Gramene" id="KFK24432">
    <property type="protein sequence ID" value="KFK24432"/>
    <property type="gene ID" value="AALP_AAs57417U000100"/>
</dbReference>